<name>A0ABN7UK87_GIGMA</name>
<protein>
    <submittedName>
        <fullName evidence="1">38970_t:CDS:1</fullName>
    </submittedName>
</protein>
<sequence>MRKYTKIGYNFLSPSGSSNYEEIMRKSPTPKQDPLSIAKILLNLKKYQNQIFLAHQAVVVRILLFS</sequence>
<dbReference type="Proteomes" id="UP000789901">
    <property type="component" value="Unassembled WGS sequence"/>
</dbReference>
<proteinExistence type="predicted"/>
<comment type="caution">
    <text evidence="1">The sequence shown here is derived from an EMBL/GenBank/DDBJ whole genome shotgun (WGS) entry which is preliminary data.</text>
</comment>
<keyword evidence="2" id="KW-1185">Reference proteome</keyword>
<evidence type="ECO:0000313" key="1">
    <source>
        <dbReference type="EMBL" id="CAG8617587.1"/>
    </source>
</evidence>
<dbReference type="EMBL" id="CAJVQB010003787">
    <property type="protein sequence ID" value="CAG8617587.1"/>
    <property type="molecule type" value="Genomic_DNA"/>
</dbReference>
<gene>
    <name evidence="1" type="ORF">GMARGA_LOCUS7673</name>
</gene>
<organism evidence="1 2">
    <name type="scientific">Gigaspora margarita</name>
    <dbReference type="NCBI Taxonomy" id="4874"/>
    <lineage>
        <taxon>Eukaryota</taxon>
        <taxon>Fungi</taxon>
        <taxon>Fungi incertae sedis</taxon>
        <taxon>Mucoromycota</taxon>
        <taxon>Glomeromycotina</taxon>
        <taxon>Glomeromycetes</taxon>
        <taxon>Diversisporales</taxon>
        <taxon>Gigasporaceae</taxon>
        <taxon>Gigaspora</taxon>
    </lineage>
</organism>
<reference evidence="1 2" key="1">
    <citation type="submission" date="2021-06" db="EMBL/GenBank/DDBJ databases">
        <authorList>
            <person name="Kallberg Y."/>
            <person name="Tangrot J."/>
            <person name="Rosling A."/>
        </authorList>
    </citation>
    <scope>NUCLEOTIDE SEQUENCE [LARGE SCALE GENOMIC DNA]</scope>
    <source>
        <strain evidence="1 2">120-4 pot B 10/14</strain>
    </source>
</reference>
<accession>A0ABN7UK87</accession>
<evidence type="ECO:0000313" key="2">
    <source>
        <dbReference type="Proteomes" id="UP000789901"/>
    </source>
</evidence>